<keyword evidence="3" id="KW-1185">Reference proteome</keyword>
<protein>
    <submittedName>
        <fullName evidence="2">Uncharacterized protein</fullName>
    </submittedName>
</protein>
<sequence length="108" mass="11494">MVIVVLVVKVVVVVVVVVVIVIIVLVVVVVVLVVVVSVDEVVVVESLSHLDLYNRSDSNYCRIPGLSPALLLVVFLSAPLNAKRNSAKGGTAYISICPTSRSHALYSQ</sequence>
<keyword evidence="1" id="KW-1133">Transmembrane helix</keyword>
<organism evidence="2 3">
    <name type="scientific">Elysia marginata</name>
    <dbReference type="NCBI Taxonomy" id="1093978"/>
    <lineage>
        <taxon>Eukaryota</taxon>
        <taxon>Metazoa</taxon>
        <taxon>Spiralia</taxon>
        <taxon>Lophotrochozoa</taxon>
        <taxon>Mollusca</taxon>
        <taxon>Gastropoda</taxon>
        <taxon>Heterobranchia</taxon>
        <taxon>Euthyneura</taxon>
        <taxon>Panpulmonata</taxon>
        <taxon>Sacoglossa</taxon>
        <taxon>Placobranchoidea</taxon>
        <taxon>Plakobranchidae</taxon>
        <taxon>Elysia</taxon>
    </lineage>
</organism>
<name>A0AAV4GIC4_9GAST</name>
<dbReference type="AlphaFoldDB" id="A0AAV4GIC4"/>
<dbReference type="Proteomes" id="UP000762676">
    <property type="component" value="Unassembled WGS sequence"/>
</dbReference>
<reference evidence="2 3" key="1">
    <citation type="journal article" date="2021" name="Elife">
        <title>Chloroplast acquisition without the gene transfer in kleptoplastic sea slugs, Plakobranchus ocellatus.</title>
        <authorList>
            <person name="Maeda T."/>
            <person name="Takahashi S."/>
            <person name="Yoshida T."/>
            <person name="Shimamura S."/>
            <person name="Takaki Y."/>
            <person name="Nagai Y."/>
            <person name="Toyoda A."/>
            <person name="Suzuki Y."/>
            <person name="Arimoto A."/>
            <person name="Ishii H."/>
            <person name="Satoh N."/>
            <person name="Nishiyama T."/>
            <person name="Hasebe M."/>
            <person name="Maruyama T."/>
            <person name="Minagawa J."/>
            <person name="Obokata J."/>
            <person name="Shigenobu S."/>
        </authorList>
    </citation>
    <scope>NUCLEOTIDE SEQUENCE [LARGE SCALE GENOMIC DNA]</scope>
</reference>
<evidence type="ECO:0000313" key="3">
    <source>
        <dbReference type="Proteomes" id="UP000762676"/>
    </source>
</evidence>
<feature type="transmembrane region" description="Helical" evidence="1">
    <location>
        <begin position="63"/>
        <end position="82"/>
    </location>
</feature>
<dbReference type="EMBL" id="BMAT01001400">
    <property type="protein sequence ID" value="GFR84723.1"/>
    <property type="molecule type" value="Genomic_DNA"/>
</dbReference>
<comment type="caution">
    <text evidence="2">The sequence shown here is derived from an EMBL/GenBank/DDBJ whole genome shotgun (WGS) entry which is preliminary data.</text>
</comment>
<keyword evidence="1" id="KW-0812">Transmembrane</keyword>
<keyword evidence="1" id="KW-0472">Membrane</keyword>
<evidence type="ECO:0000256" key="1">
    <source>
        <dbReference type="SAM" id="Phobius"/>
    </source>
</evidence>
<gene>
    <name evidence="2" type="ORF">ElyMa_000678500</name>
</gene>
<feature type="transmembrane region" description="Helical" evidence="1">
    <location>
        <begin position="12"/>
        <end position="38"/>
    </location>
</feature>
<proteinExistence type="predicted"/>
<evidence type="ECO:0000313" key="2">
    <source>
        <dbReference type="EMBL" id="GFR84723.1"/>
    </source>
</evidence>
<accession>A0AAV4GIC4</accession>